<dbReference type="RefSeq" id="WP_394823072.1">
    <property type="nucleotide sequence ID" value="NZ_CP089984.1"/>
</dbReference>
<reference evidence="3 4" key="1">
    <citation type="submission" date="2021-12" db="EMBL/GenBank/DDBJ databases">
        <title>Discovery of the Pendulisporaceae a myxobacterial family with distinct sporulation behavior and unique specialized metabolism.</title>
        <authorList>
            <person name="Garcia R."/>
            <person name="Popoff A."/>
            <person name="Bader C.D."/>
            <person name="Loehr J."/>
            <person name="Walesch S."/>
            <person name="Walt C."/>
            <person name="Boldt J."/>
            <person name="Bunk B."/>
            <person name="Haeckl F.J.F.P.J."/>
            <person name="Gunesch A.P."/>
            <person name="Birkelbach J."/>
            <person name="Nuebel U."/>
            <person name="Pietschmann T."/>
            <person name="Bach T."/>
            <person name="Mueller R."/>
        </authorList>
    </citation>
    <scope>NUCLEOTIDE SEQUENCE [LARGE SCALE GENOMIC DNA]</scope>
    <source>
        <strain evidence="3 4">MSr11954</strain>
    </source>
</reference>
<evidence type="ECO:0000259" key="2">
    <source>
        <dbReference type="Pfam" id="PF00487"/>
    </source>
</evidence>
<feature type="transmembrane region" description="Helical" evidence="1">
    <location>
        <begin position="220"/>
        <end position="237"/>
    </location>
</feature>
<feature type="domain" description="Fatty acid desaturase" evidence="2">
    <location>
        <begin position="54"/>
        <end position="301"/>
    </location>
</feature>
<keyword evidence="1" id="KW-1133">Transmembrane helix</keyword>
<evidence type="ECO:0000313" key="3">
    <source>
        <dbReference type="EMBL" id="WXB13462.1"/>
    </source>
</evidence>
<organism evidence="3 4">
    <name type="scientific">Pendulispora albinea</name>
    <dbReference type="NCBI Taxonomy" id="2741071"/>
    <lineage>
        <taxon>Bacteria</taxon>
        <taxon>Pseudomonadati</taxon>
        <taxon>Myxococcota</taxon>
        <taxon>Myxococcia</taxon>
        <taxon>Myxococcales</taxon>
        <taxon>Sorangiineae</taxon>
        <taxon>Pendulisporaceae</taxon>
        <taxon>Pendulispora</taxon>
    </lineage>
</organism>
<dbReference type="CDD" id="cd03510">
    <property type="entry name" value="Rhizobitoxine-FADS-like"/>
    <property type="match status" value="1"/>
</dbReference>
<keyword evidence="4" id="KW-1185">Reference proteome</keyword>
<feature type="transmembrane region" description="Helical" evidence="1">
    <location>
        <begin position="54"/>
        <end position="73"/>
    </location>
</feature>
<protein>
    <submittedName>
        <fullName evidence="3">Fatty acid desaturase family protein</fullName>
    </submittedName>
</protein>
<feature type="transmembrane region" description="Helical" evidence="1">
    <location>
        <begin position="28"/>
        <end position="48"/>
    </location>
</feature>
<accession>A0ABZ2LRB6</accession>
<dbReference type="EMBL" id="CP089984">
    <property type="protein sequence ID" value="WXB13462.1"/>
    <property type="molecule type" value="Genomic_DNA"/>
</dbReference>
<evidence type="ECO:0000313" key="4">
    <source>
        <dbReference type="Proteomes" id="UP001370348"/>
    </source>
</evidence>
<proteinExistence type="predicted"/>
<dbReference type="InterPro" id="IPR005804">
    <property type="entry name" value="FA_desaturase_dom"/>
</dbReference>
<keyword evidence="1" id="KW-0812">Transmembrane</keyword>
<feature type="transmembrane region" description="Helical" evidence="1">
    <location>
        <begin position="194"/>
        <end position="214"/>
    </location>
</feature>
<sequence>MSLPTPTKAKDVFTPDELRELTQRSTAAGLWAIASTWGIIALVFAALARWPHPITFVLAVIVLGGRQLALAILMHEASHRTLFAHRILNDVLTDWLCARPVWNDVARYRKHHMGHHAHAGSDRDPDQSLSAAFPTSRGSLLRKFLRDLLGISAVKRVLGLFLMDIEVLEYTVAAVAVRKPRGDRRFVDYVRAGLRNMSGMVLTNLVLAGVLAAAGHLWLYWAWAAAYFTTFGLFLRIRSMAEHACTERGSNPFRNTRTTRAGWLARMTVAPCHVNYHVEHHLLVAVPYYRLPKMHRMLRERGAPGAFAPSYASVLQTVTSDQPAV</sequence>
<dbReference type="PANTHER" id="PTHR12879:SF8">
    <property type="entry name" value="SPHINGOLIPID DELTA(4)-DESATURASE DES1"/>
    <property type="match status" value="1"/>
</dbReference>
<evidence type="ECO:0000256" key="1">
    <source>
        <dbReference type="SAM" id="Phobius"/>
    </source>
</evidence>
<keyword evidence="1" id="KW-0472">Membrane</keyword>
<dbReference type="Proteomes" id="UP001370348">
    <property type="component" value="Chromosome"/>
</dbReference>
<dbReference type="Pfam" id="PF00487">
    <property type="entry name" value="FA_desaturase"/>
    <property type="match status" value="1"/>
</dbReference>
<name>A0ABZ2LRB6_9BACT</name>
<dbReference type="PANTHER" id="PTHR12879">
    <property type="entry name" value="SPHINGOLIPID DELTA 4 DESATURASE/C-4 HYDROXYLASE PROTEIN DES2"/>
    <property type="match status" value="1"/>
</dbReference>
<gene>
    <name evidence="3" type="ORF">LZC94_37165</name>
</gene>